<organism evidence="1 2">
    <name type="scientific">Nibea albiflora</name>
    <name type="common">Yellow drum</name>
    <name type="synonym">Corvina albiflora</name>
    <dbReference type="NCBI Taxonomy" id="240163"/>
    <lineage>
        <taxon>Eukaryota</taxon>
        <taxon>Metazoa</taxon>
        <taxon>Chordata</taxon>
        <taxon>Craniata</taxon>
        <taxon>Vertebrata</taxon>
        <taxon>Euteleostomi</taxon>
        <taxon>Actinopterygii</taxon>
        <taxon>Neopterygii</taxon>
        <taxon>Teleostei</taxon>
        <taxon>Neoteleostei</taxon>
        <taxon>Acanthomorphata</taxon>
        <taxon>Eupercaria</taxon>
        <taxon>Sciaenidae</taxon>
        <taxon>Nibea</taxon>
    </lineage>
</organism>
<accession>A0ACB7FGE4</accession>
<gene>
    <name evidence="1" type="primary">BICRA</name>
    <name evidence="1" type="ORF">GBF38_021323</name>
</gene>
<proteinExistence type="predicted"/>
<dbReference type="EMBL" id="CM024799">
    <property type="protein sequence ID" value="KAG8013110.1"/>
    <property type="molecule type" value="Genomic_DNA"/>
</dbReference>
<dbReference type="Proteomes" id="UP000805704">
    <property type="component" value="Chromosome 11"/>
</dbReference>
<reference evidence="1" key="1">
    <citation type="submission" date="2020-04" db="EMBL/GenBank/DDBJ databases">
        <title>A chromosome-scale assembly and high-density genetic map of the yellow drum (Nibea albiflora) genome.</title>
        <authorList>
            <person name="Xu D."/>
            <person name="Zhang W."/>
            <person name="Chen R."/>
            <person name="Tan P."/>
            <person name="Wang L."/>
            <person name="Song H."/>
            <person name="Tian L."/>
            <person name="Zhu Q."/>
            <person name="Wang B."/>
        </authorList>
    </citation>
    <scope>NUCLEOTIDE SEQUENCE</scope>
    <source>
        <strain evidence="1">ZJHYS-2018</strain>
    </source>
</reference>
<comment type="caution">
    <text evidence="1">The sequence shown here is derived from an EMBL/GenBank/DDBJ whole genome shotgun (WGS) entry which is preliminary data.</text>
</comment>
<keyword evidence="2" id="KW-1185">Reference proteome</keyword>
<name>A0ACB7FGE4_NIBAL</name>
<protein>
    <submittedName>
        <fullName evidence="1">BRD4-interacting chromatin-remodeling complex-associated protein</fullName>
    </submittedName>
</protein>
<sequence>MTEGQLSLQQASVVLLPERAIQEERTSSEETFHQLPQSYGHVLQHVSVQPTSAGLQSSSAGLQSSSAGLQSSSAGLQSSSPPVVTVLQPPPLPPPPPPPEPPLAPDPAVEIPKLLMPPADMTQVVEEVTHSLSQNEAFMQHLQQQALSSPITSELLAGALPVVPIEPLASPVTNERDTRPQTHAVSGQDACTVMSDQCVEVSPLQSDPEDTPLICSSPPIQDAERPAPASFSPLAGPQISLPGPESSVPQITAPQPRIEPQVQYQLPHQLQVSQTLFAQIQPPVPQPLPQVQASAPQLQVQSSVPQPPSSVNTSVHRSPSPLRVSVSVPQQQPEPSAAALSKGGDDPAVQQHTQHKPTAALVVESKAFTLDVHPPSPAAQGVQVHGPPAPRESAPVQTSQQTGTKLAGPPEQQREERLTPAMRRHRFQQQICLDHGAVQTPFTGPAFSTLKDAVRRLLPYHTCAGHLPTQDDFDLVDQEFDSVSGFLLKRTKDMVNKYRQLLVRETQQESPSAEMVMLERLFLQAERCALAEDRRRVRRDPESFMMALATSASSPHGAHSSGSSHLYSSRSPSSPPAWTRLSDRPPGLKTYRSSSRGALRLTIKQESGSRKVVHNSACDPGLKRDHMGQLTNGSSGAVNEPRPSQAPNGAPQRPQHDGEISNGALPCNTAEEVSQTAPSSKIKAPNPLSMPEPQAGCFELPPRDVSAPKLKCYRLDASPRPEQRFSPPPPPPPPLQEDNMLSEHLQSAIDSILELQRLQGPSAAPTRATSGPSLDQAVTSILEGHL</sequence>
<evidence type="ECO:0000313" key="1">
    <source>
        <dbReference type="EMBL" id="KAG8013110.1"/>
    </source>
</evidence>
<evidence type="ECO:0000313" key="2">
    <source>
        <dbReference type="Proteomes" id="UP000805704"/>
    </source>
</evidence>